<proteinExistence type="predicted"/>
<comment type="subcellular location">
    <subcellularLocation>
        <location evidence="1">Membrane</location>
        <topology evidence="1">Multi-pass membrane protein</topology>
    </subcellularLocation>
</comment>
<dbReference type="GO" id="GO:0005886">
    <property type="term" value="C:plasma membrane"/>
    <property type="evidence" value="ECO:0007669"/>
    <property type="project" value="UniProtKB-ARBA"/>
</dbReference>
<keyword evidence="4 6" id="KW-1133">Transmembrane helix</keyword>
<accession>A0A133ZP32</accession>
<feature type="transmembrane region" description="Helical" evidence="6">
    <location>
        <begin position="102"/>
        <end position="120"/>
    </location>
</feature>
<evidence type="ECO:0000256" key="3">
    <source>
        <dbReference type="ARBA" id="ARBA00022692"/>
    </source>
</evidence>
<organism evidence="7 8">
    <name type="scientific">Lachnoanaerobaculum saburreum</name>
    <dbReference type="NCBI Taxonomy" id="467210"/>
    <lineage>
        <taxon>Bacteria</taxon>
        <taxon>Bacillati</taxon>
        <taxon>Bacillota</taxon>
        <taxon>Clostridia</taxon>
        <taxon>Lachnospirales</taxon>
        <taxon>Lachnospiraceae</taxon>
        <taxon>Lachnoanaerobaculum</taxon>
    </lineage>
</organism>
<dbReference type="RefSeq" id="WP_060931324.1">
    <property type="nucleotide sequence ID" value="NZ_KQ959831.1"/>
</dbReference>
<evidence type="ECO:0000256" key="1">
    <source>
        <dbReference type="ARBA" id="ARBA00004141"/>
    </source>
</evidence>
<keyword evidence="5 6" id="KW-0472">Membrane</keyword>
<dbReference type="InterPro" id="IPR051611">
    <property type="entry name" value="ECF_transporter_component"/>
</dbReference>
<name>A0A133ZP32_9FIRM</name>
<evidence type="ECO:0000313" key="8">
    <source>
        <dbReference type="Proteomes" id="UP000070394"/>
    </source>
</evidence>
<dbReference type="CDD" id="cd16914">
    <property type="entry name" value="EcfT"/>
    <property type="match status" value="1"/>
</dbReference>
<dbReference type="InterPro" id="IPR003339">
    <property type="entry name" value="ABC/ECF_trnsptr_transmembrane"/>
</dbReference>
<feature type="transmembrane region" description="Helical" evidence="6">
    <location>
        <begin position="247"/>
        <end position="263"/>
    </location>
</feature>
<dbReference type="Proteomes" id="UP000070394">
    <property type="component" value="Unassembled WGS sequence"/>
</dbReference>
<dbReference type="PANTHER" id="PTHR34857:SF2">
    <property type="entry name" value="SLL0384 PROTEIN"/>
    <property type="match status" value="1"/>
</dbReference>
<dbReference type="PATRIC" id="fig|467210.3.peg.1583"/>
<gene>
    <name evidence="7" type="ORF">HMPREF1866_01598</name>
</gene>
<evidence type="ECO:0000313" key="7">
    <source>
        <dbReference type="EMBL" id="KXB57203.1"/>
    </source>
</evidence>
<evidence type="ECO:0000256" key="2">
    <source>
        <dbReference type="ARBA" id="ARBA00022475"/>
    </source>
</evidence>
<dbReference type="OrthoDB" id="8585740at2"/>
<dbReference type="PANTHER" id="PTHR34857">
    <property type="entry name" value="SLL0384 PROTEIN"/>
    <property type="match status" value="1"/>
</dbReference>
<feature type="transmembrane region" description="Helical" evidence="6">
    <location>
        <begin position="126"/>
        <end position="144"/>
    </location>
</feature>
<protein>
    <submittedName>
        <fullName evidence="7">Cobalt transport protein</fullName>
    </submittedName>
</protein>
<evidence type="ECO:0000256" key="6">
    <source>
        <dbReference type="SAM" id="Phobius"/>
    </source>
</evidence>
<keyword evidence="2" id="KW-1003">Cell membrane</keyword>
<evidence type="ECO:0000256" key="4">
    <source>
        <dbReference type="ARBA" id="ARBA00022989"/>
    </source>
</evidence>
<keyword evidence="3 6" id="KW-0812">Transmembrane</keyword>
<evidence type="ECO:0000256" key="5">
    <source>
        <dbReference type="ARBA" id="ARBA00023136"/>
    </source>
</evidence>
<dbReference type="STRING" id="467210.HMPREF1866_01598"/>
<dbReference type="Pfam" id="PF02361">
    <property type="entry name" value="CbiQ"/>
    <property type="match status" value="1"/>
</dbReference>
<comment type="caution">
    <text evidence="7">The sequence shown here is derived from an EMBL/GenBank/DDBJ whole genome shotgun (WGS) entry which is preliminary data.</text>
</comment>
<keyword evidence="8" id="KW-1185">Reference proteome</keyword>
<sequence>MTNQTLPDWMMREEITEDRFEVKSSFLQRNLSTVISLLSYLKIENRKKYDDSPAIRICELLILLVIIYNSKSIVFLWTVGIFFLAEIAFFDGREIRSIVKKMIRLIIFTAVILLPSYLLHPSVHPAFFLIRTVILLLNLSIFLAKTSWSDFITGLRGLYLPEEIVMIFDIAIKYFYILGNHIRNILYAVRIRSVGGGVSKKLTGAILGQVYLISKEHMKSLYEAMLLRGYGNKVKVSKRLKLNKSDILHIAVCILFIILFFILKGQI</sequence>
<dbReference type="AlphaFoldDB" id="A0A133ZP32"/>
<reference evidence="8" key="1">
    <citation type="submission" date="2016-01" db="EMBL/GenBank/DDBJ databases">
        <authorList>
            <person name="Mitreva M."/>
            <person name="Pepin K.H."/>
            <person name="Mihindukulasuriya K.A."/>
            <person name="Fulton R."/>
            <person name="Fronick C."/>
            <person name="O'Laughlin M."/>
            <person name="Miner T."/>
            <person name="Herter B."/>
            <person name="Rosa B.A."/>
            <person name="Cordes M."/>
            <person name="Tomlinson C."/>
            <person name="Wollam A."/>
            <person name="Palsikar V.B."/>
            <person name="Mardis E.R."/>
            <person name="Wilson R.K."/>
        </authorList>
    </citation>
    <scope>NUCLEOTIDE SEQUENCE [LARGE SCALE GENOMIC DNA]</scope>
    <source>
        <strain evidence="8">DNF00896</strain>
    </source>
</reference>
<dbReference type="EMBL" id="LSDA01000095">
    <property type="protein sequence ID" value="KXB57203.1"/>
    <property type="molecule type" value="Genomic_DNA"/>
</dbReference>